<feature type="chain" id="PRO_5038366141" evidence="1">
    <location>
        <begin position="21"/>
        <end position="396"/>
    </location>
</feature>
<dbReference type="EMBL" id="DWZE01000088">
    <property type="protein sequence ID" value="HJA83867.1"/>
    <property type="molecule type" value="Genomic_DNA"/>
</dbReference>
<feature type="domain" description="Calcineurin-like phosphoesterase" evidence="2">
    <location>
        <begin position="139"/>
        <end position="338"/>
    </location>
</feature>
<organism evidence="3 4">
    <name type="scientific">Candidatus Bacteroides intestinavium</name>
    <dbReference type="NCBI Taxonomy" id="2838469"/>
    <lineage>
        <taxon>Bacteria</taxon>
        <taxon>Pseudomonadati</taxon>
        <taxon>Bacteroidota</taxon>
        <taxon>Bacteroidia</taxon>
        <taxon>Bacteroidales</taxon>
        <taxon>Bacteroidaceae</taxon>
        <taxon>Bacteroides</taxon>
    </lineage>
</organism>
<dbReference type="InterPro" id="IPR004843">
    <property type="entry name" value="Calcineurin-like_PHP"/>
</dbReference>
<protein>
    <submittedName>
        <fullName evidence="3">Metallophosphoesterase</fullName>
    </submittedName>
</protein>
<sequence length="396" mass="44556">MNKKLLLTLCLGSWALGLAAQSDFRLTHGPYLQEVTTGKATVVFQTSGKAFSWVEVKPHGAPDGEAVRCYATRDGQRMANDTFHAIRLQGLKPAGTYDYRIVSKEMVDFQPYKVVFGDSITSDWHRFSTLDPARRGASIFITSDMHSDAAKLDTLLQLADYQTCDAFFYAGDMMSYIDNPELPFTSFIDLSVERFASSIPFEVVRGNHETRGHLARSFSHYFPKENGKIYGAYRLGDLMIVMLDSGEDKSDAHPVYAGLNDFDGYRAEQARWLEQLIESDDYKTARYHIVISHFPMVMPEKDKAEGTWKGWEDAIRRFLPVLNKAGVDLLVAGHTHRYAYYEPGADGNGFPVLIQGFYSAVRLDVEDGKIALKVVDTRGNILKQETLVVSDGRRLQ</sequence>
<dbReference type="InterPro" id="IPR029052">
    <property type="entry name" value="Metallo-depent_PP-like"/>
</dbReference>
<accession>A0A9D2KT26</accession>
<proteinExistence type="predicted"/>
<evidence type="ECO:0000313" key="3">
    <source>
        <dbReference type="EMBL" id="HJA83867.1"/>
    </source>
</evidence>
<dbReference type="Gene3D" id="3.60.21.10">
    <property type="match status" value="1"/>
</dbReference>
<dbReference type="SUPFAM" id="SSF56300">
    <property type="entry name" value="Metallo-dependent phosphatases"/>
    <property type="match status" value="1"/>
</dbReference>
<reference evidence="3" key="2">
    <citation type="submission" date="2021-04" db="EMBL/GenBank/DDBJ databases">
        <authorList>
            <person name="Gilroy R."/>
        </authorList>
    </citation>
    <scope>NUCLEOTIDE SEQUENCE</scope>
    <source>
        <strain evidence="3">ChiHecec1B25-7008</strain>
    </source>
</reference>
<feature type="signal peptide" evidence="1">
    <location>
        <begin position="1"/>
        <end position="20"/>
    </location>
</feature>
<dbReference type="Proteomes" id="UP000823860">
    <property type="component" value="Unassembled WGS sequence"/>
</dbReference>
<gene>
    <name evidence="3" type="ORF">H9785_07870</name>
</gene>
<dbReference type="PANTHER" id="PTHR45867">
    <property type="entry name" value="PURPLE ACID PHOSPHATASE"/>
    <property type="match status" value="1"/>
</dbReference>
<evidence type="ECO:0000313" key="4">
    <source>
        <dbReference type="Proteomes" id="UP000823860"/>
    </source>
</evidence>
<dbReference type="GO" id="GO:0016787">
    <property type="term" value="F:hydrolase activity"/>
    <property type="evidence" value="ECO:0007669"/>
    <property type="project" value="InterPro"/>
</dbReference>
<keyword evidence="1" id="KW-0732">Signal</keyword>
<evidence type="ECO:0000256" key="1">
    <source>
        <dbReference type="SAM" id="SignalP"/>
    </source>
</evidence>
<dbReference type="AlphaFoldDB" id="A0A9D2KT26"/>
<comment type="caution">
    <text evidence="3">The sequence shown here is derived from an EMBL/GenBank/DDBJ whole genome shotgun (WGS) entry which is preliminary data.</text>
</comment>
<dbReference type="Pfam" id="PF00149">
    <property type="entry name" value="Metallophos"/>
    <property type="match status" value="1"/>
</dbReference>
<evidence type="ECO:0000259" key="2">
    <source>
        <dbReference type="Pfam" id="PF00149"/>
    </source>
</evidence>
<name>A0A9D2KT26_9BACE</name>
<reference evidence="3" key="1">
    <citation type="journal article" date="2021" name="PeerJ">
        <title>Extensive microbial diversity within the chicken gut microbiome revealed by metagenomics and culture.</title>
        <authorList>
            <person name="Gilroy R."/>
            <person name="Ravi A."/>
            <person name="Getino M."/>
            <person name="Pursley I."/>
            <person name="Horton D.L."/>
            <person name="Alikhan N.F."/>
            <person name="Baker D."/>
            <person name="Gharbi K."/>
            <person name="Hall N."/>
            <person name="Watson M."/>
            <person name="Adriaenssens E.M."/>
            <person name="Foster-Nyarko E."/>
            <person name="Jarju S."/>
            <person name="Secka A."/>
            <person name="Antonio M."/>
            <person name="Oren A."/>
            <person name="Chaudhuri R.R."/>
            <person name="La Ragione R."/>
            <person name="Hildebrand F."/>
            <person name="Pallen M.J."/>
        </authorList>
    </citation>
    <scope>NUCLEOTIDE SEQUENCE</scope>
    <source>
        <strain evidence="3">ChiHecec1B25-7008</strain>
    </source>
</reference>
<dbReference type="PANTHER" id="PTHR45867:SF10">
    <property type="entry name" value="PURPLE ACID PHOSPHATASE"/>
    <property type="match status" value="1"/>
</dbReference>